<dbReference type="EMBL" id="GBXM01012662">
    <property type="protein sequence ID" value="JAH95915.1"/>
    <property type="molecule type" value="Transcribed_RNA"/>
</dbReference>
<reference evidence="1" key="2">
    <citation type="journal article" date="2015" name="Fish Shellfish Immunol.">
        <title>Early steps in the European eel (Anguilla anguilla)-Vibrio vulnificus interaction in the gills: Role of the RtxA13 toxin.</title>
        <authorList>
            <person name="Callol A."/>
            <person name="Pajuelo D."/>
            <person name="Ebbesson L."/>
            <person name="Teles M."/>
            <person name="MacKenzie S."/>
            <person name="Amaro C."/>
        </authorList>
    </citation>
    <scope>NUCLEOTIDE SEQUENCE</scope>
</reference>
<dbReference type="AlphaFoldDB" id="A0A0E9X200"/>
<evidence type="ECO:0000313" key="1">
    <source>
        <dbReference type="EMBL" id="JAH95915.1"/>
    </source>
</evidence>
<sequence>MKSFLRPPSSQFLKTTNFKTSYRQDFDLRLHDCVIIIGQSHLKGGIGSIFPNVHEPNLHLHKLW</sequence>
<accession>A0A0E9X200</accession>
<organism evidence="1">
    <name type="scientific">Anguilla anguilla</name>
    <name type="common">European freshwater eel</name>
    <name type="synonym">Muraena anguilla</name>
    <dbReference type="NCBI Taxonomy" id="7936"/>
    <lineage>
        <taxon>Eukaryota</taxon>
        <taxon>Metazoa</taxon>
        <taxon>Chordata</taxon>
        <taxon>Craniata</taxon>
        <taxon>Vertebrata</taxon>
        <taxon>Euteleostomi</taxon>
        <taxon>Actinopterygii</taxon>
        <taxon>Neopterygii</taxon>
        <taxon>Teleostei</taxon>
        <taxon>Anguilliformes</taxon>
        <taxon>Anguillidae</taxon>
        <taxon>Anguilla</taxon>
    </lineage>
</organism>
<proteinExistence type="predicted"/>
<reference evidence="1" key="1">
    <citation type="submission" date="2014-11" db="EMBL/GenBank/DDBJ databases">
        <authorList>
            <person name="Amaro Gonzalez C."/>
        </authorList>
    </citation>
    <scope>NUCLEOTIDE SEQUENCE</scope>
</reference>
<protein>
    <submittedName>
        <fullName evidence="1">Uncharacterized protein</fullName>
    </submittedName>
</protein>
<name>A0A0E9X200_ANGAN</name>